<dbReference type="STRING" id="1184251.TCELL_1402"/>
<evidence type="ECO:0000313" key="2">
    <source>
        <dbReference type="Proteomes" id="UP000005270"/>
    </source>
</evidence>
<protein>
    <submittedName>
        <fullName evidence="1">Uncharacterized protein</fullName>
    </submittedName>
</protein>
<accession>I3TGD6</accession>
<dbReference type="EMBL" id="CP003531">
    <property type="protein sequence ID" value="AFK51824.1"/>
    <property type="molecule type" value="Genomic_DNA"/>
</dbReference>
<evidence type="ECO:0000313" key="1">
    <source>
        <dbReference type="EMBL" id="AFK51824.1"/>
    </source>
</evidence>
<reference evidence="1 2" key="1">
    <citation type="journal article" date="2012" name="J. Bacteriol.">
        <title>Complete genome sequence of the hyperthermophilic cellulolytic Crenarchaeon 'Thermogladius cellulolyticus' 1633.</title>
        <authorList>
            <person name="Mardanov A.V."/>
            <person name="Kochetkova T.V."/>
            <person name="Beletsky A.V."/>
            <person name="Bonch-Osmolovskaya E.A."/>
            <person name="Ravin N.V."/>
            <person name="Skryabin K.G."/>
        </authorList>
    </citation>
    <scope>NUCLEOTIDE SEQUENCE [LARGE SCALE GENOMIC DNA]</scope>
    <source>
        <strain evidence="2">DSM 22663 / VKM B-2946 / 1633</strain>
    </source>
</reference>
<dbReference type="HOGENOM" id="CLU_1056105_0_0_2"/>
<dbReference type="Proteomes" id="UP000005270">
    <property type="component" value="Chromosome"/>
</dbReference>
<dbReference type="AlphaFoldDB" id="I3TGD6"/>
<gene>
    <name evidence="1" type="ordered locus">TCELL_1402</name>
</gene>
<sequence length="263" mass="28957">MLAKPVIVYLLLIAALWFTPQVTLSSEGAPVSLSYEDVYYCFYVENVTLYLQPQTGDPLDVPVYVYLYTGNSSAEYRLASFRYYTNLSFYDDIGGSCIRLNKSMADIPLNTGLRVLVKLPALYLAPMPPSGMVSFGNGSYLLLFHQAGYATVYSNLTIYIDSPVVTVTNNLGFDVYGVLNAASANGTSVQEKLYLRPRSSTSIHLVGNYTAVHPVLYARVFFLTARVDGSSTYLSLKDNMPVIAGLLAIPVALYTYSRWKTGG</sequence>
<name>I3TGD6_THEC1</name>
<dbReference type="InParanoid" id="I3TGD6"/>
<organism evidence="1 2">
    <name type="scientific">Thermogladius calderae (strain DSM 22663 / VKM B-2946 / 1633)</name>
    <dbReference type="NCBI Taxonomy" id="1184251"/>
    <lineage>
        <taxon>Archaea</taxon>
        <taxon>Thermoproteota</taxon>
        <taxon>Thermoprotei</taxon>
        <taxon>Desulfurococcales</taxon>
        <taxon>Desulfurococcaceae</taxon>
        <taxon>Thermogladius</taxon>
    </lineage>
</organism>
<dbReference type="KEGG" id="thg:TCELL_1402"/>
<proteinExistence type="predicted"/>
<keyword evidence="2" id="KW-1185">Reference proteome</keyword>